<protein>
    <recommendedName>
        <fullName evidence="3">Serine/arginine repetitive matrix protein 2</fullName>
    </recommendedName>
</protein>
<comment type="caution">
    <text evidence="1">The sequence shown here is derived from an EMBL/GenBank/DDBJ whole genome shotgun (WGS) entry which is preliminary data.</text>
</comment>
<keyword evidence="2" id="KW-1185">Reference proteome</keyword>
<evidence type="ECO:0008006" key="3">
    <source>
        <dbReference type="Google" id="ProtNLM"/>
    </source>
</evidence>
<organism evidence="1 2">
    <name type="scientific">Microbacterium pumilum</name>
    <dbReference type="NCBI Taxonomy" id="344165"/>
    <lineage>
        <taxon>Bacteria</taxon>
        <taxon>Bacillati</taxon>
        <taxon>Actinomycetota</taxon>
        <taxon>Actinomycetes</taxon>
        <taxon>Micrococcales</taxon>
        <taxon>Microbacteriaceae</taxon>
        <taxon>Microbacterium</taxon>
    </lineage>
</organism>
<dbReference type="EMBL" id="BAAAOH010000001">
    <property type="protein sequence ID" value="GAA1996441.1"/>
    <property type="molecule type" value="Genomic_DNA"/>
</dbReference>
<evidence type="ECO:0000313" key="2">
    <source>
        <dbReference type="Proteomes" id="UP001500326"/>
    </source>
</evidence>
<proteinExistence type="predicted"/>
<dbReference type="RefSeq" id="WP_344065699.1">
    <property type="nucleotide sequence ID" value="NZ_BAAAOH010000001.1"/>
</dbReference>
<dbReference type="Proteomes" id="UP001500326">
    <property type="component" value="Unassembled WGS sequence"/>
</dbReference>
<reference evidence="1 2" key="1">
    <citation type="journal article" date="2019" name="Int. J. Syst. Evol. Microbiol.">
        <title>The Global Catalogue of Microorganisms (GCM) 10K type strain sequencing project: providing services to taxonomists for standard genome sequencing and annotation.</title>
        <authorList>
            <consortium name="The Broad Institute Genomics Platform"/>
            <consortium name="The Broad Institute Genome Sequencing Center for Infectious Disease"/>
            <person name="Wu L."/>
            <person name="Ma J."/>
        </authorList>
    </citation>
    <scope>NUCLEOTIDE SEQUENCE [LARGE SCALE GENOMIC DNA]</scope>
    <source>
        <strain evidence="1 2">JCM 14902</strain>
    </source>
</reference>
<name>A0ABN2T256_9MICO</name>
<accession>A0ABN2T256</accession>
<gene>
    <name evidence="1" type="ORF">GCM10009777_36580</name>
</gene>
<sequence>MAGSEQPTKTTFKDPEGLRAVLERLSGAEAEGWQSDREVADLMRYAALRYAALARKHGLDPWEAAGFAFEAMRATSARRADDPWAIVTRAVQITCIAEERARGLLCSVHQARRPRYSVFHDAERFSDRENALPDYHPAFRVAPPDHDAPEPGGAINSAIEDAIALFALVGWPADTVRAGVEYVCARLADATSRPAAFEQLRRDQAARTLLDLPQAAWRAMLQVLLGCPDPAQEHTAAGRGILLRLLVGDSLEALLHDDRVLASLLDNAPCRRP</sequence>
<evidence type="ECO:0000313" key="1">
    <source>
        <dbReference type="EMBL" id="GAA1996441.1"/>
    </source>
</evidence>